<dbReference type="EMBL" id="JBIAZU010000006">
    <property type="protein sequence ID" value="MFF5294375.1"/>
    <property type="molecule type" value="Genomic_DNA"/>
</dbReference>
<dbReference type="RefSeq" id="WP_020514818.1">
    <property type="nucleotide sequence ID" value="NZ_JBIAZU010000006.1"/>
</dbReference>
<accession>A0ABW6WPI1</accession>
<evidence type="ECO:0000313" key="2">
    <source>
        <dbReference type="Proteomes" id="UP001602245"/>
    </source>
</evidence>
<sequence>MQATGFWQSDPLRTLAGQAERVELKLVVPEHNGRSLGIKPHRGPARRVYFLDTPDLALYRHGVIVRFRDRPDRRDDVVVKLRPVVPGRVPSWLRQSDRFQMEIDALPGHAVCSGALKKRLARREISRALVASRPLTGLLSAGQRKLLARYAPAQFDLSTLVVYGPIEVRCHTIKIRGLNRGLTAERWRYPNGADLLELSTRCPVDEAAAVAARFTTALKAYGVTPSPQQHTKTEIALVRAIPRGAAASTGRSR</sequence>
<name>A0ABW6WPI1_9ACTN</name>
<reference evidence="1 2" key="1">
    <citation type="submission" date="2024-10" db="EMBL/GenBank/DDBJ databases">
        <title>The Natural Products Discovery Center: Release of the First 8490 Sequenced Strains for Exploring Actinobacteria Biosynthetic Diversity.</title>
        <authorList>
            <person name="Kalkreuter E."/>
            <person name="Kautsar S.A."/>
            <person name="Yang D."/>
            <person name="Bader C.D."/>
            <person name="Teijaro C.N."/>
            <person name="Fluegel L."/>
            <person name="Davis C.M."/>
            <person name="Simpson J.R."/>
            <person name="Lauterbach L."/>
            <person name="Steele A.D."/>
            <person name="Gui C."/>
            <person name="Meng S."/>
            <person name="Li G."/>
            <person name="Viehrig K."/>
            <person name="Ye F."/>
            <person name="Su P."/>
            <person name="Kiefer A.F."/>
            <person name="Nichols A."/>
            <person name="Cepeda A.J."/>
            <person name="Yan W."/>
            <person name="Fan B."/>
            <person name="Jiang Y."/>
            <person name="Adhikari A."/>
            <person name="Zheng C.-J."/>
            <person name="Schuster L."/>
            <person name="Cowan T.M."/>
            <person name="Smanski M.J."/>
            <person name="Chevrette M.G."/>
            <person name="De Carvalho L.P.S."/>
            <person name="Shen B."/>
        </authorList>
    </citation>
    <scope>NUCLEOTIDE SEQUENCE [LARGE SCALE GENOMIC DNA]</scope>
    <source>
        <strain evidence="1 2">NPDC000087</strain>
    </source>
</reference>
<evidence type="ECO:0008006" key="3">
    <source>
        <dbReference type="Google" id="ProtNLM"/>
    </source>
</evidence>
<organism evidence="1 2">
    <name type="scientific">Paractinoplanes globisporus</name>
    <dbReference type="NCBI Taxonomy" id="113565"/>
    <lineage>
        <taxon>Bacteria</taxon>
        <taxon>Bacillati</taxon>
        <taxon>Actinomycetota</taxon>
        <taxon>Actinomycetes</taxon>
        <taxon>Micromonosporales</taxon>
        <taxon>Micromonosporaceae</taxon>
        <taxon>Paractinoplanes</taxon>
    </lineage>
</organism>
<comment type="caution">
    <text evidence="1">The sequence shown here is derived from an EMBL/GenBank/DDBJ whole genome shotgun (WGS) entry which is preliminary data.</text>
</comment>
<protein>
    <recommendedName>
        <fullName evidence="3">CYTH domain-containing protein</fullName>
    </recommendedName>
</protein>
<proteinExistence type="predicted"/>
<keyword evidence="2" id="KW-1185">Reference proteome</keyword>
<evidence type="ECO:0000313" key="1">
    <source>
        <dbReference type="EMBL" id="MFF5294375.1"/>
    </source>
</evidence>
<gene>
    <name evidence="1" type="ORF">ACFY35_33475</name>
</gene>
<dbReference type="Proteomes" id="UP001602245">
    <property type="component" value="Unassembled WGS sequence"/>
</dbReference>